<dbReference type="GO" id="GO:0016020">
    <property type="term" value="C:membrane"/>
    <property type="evidence" value="ECO:0007669"/>
    <property type="project" value="UniProtKB-SubCell"/>
</dbReference>
<comment type="similarity">
    <text evidence="2">Belongs to the EamA transporter family.</text>
</comment>
<organism evidence="8 9">
    <name type="scientific">Pseudomonas viridiflava</name>
    <name type="common">Phytomonas viridiflava</name>
    <dbReference type="NCBI Taxonomy" id="33069"/>
    <lineage>
        <taxon>Bacteria</taxon>
        <taxon>Pseudomonadati</taxon>
        <taxon>Pseudomonadota</taxon>
        <taxon>Gammaproteobacteria</taxon>
        <taxon>Pseudomonadales</taxon>
        <taxon>Pseudomonadaceae</taxon>
        <taxon>Pseudomonas</taxon>
    </lineage>
</organism>
<dbReference type="InterPro" id="IPR037185">
    <property type="entry name" value="EmrE-like"/>
</dbReference>
<dbReference type="InterPro" id="IPR000620">
    <property type="entry name" value="EamA_dom"/>
</dbReference>
<dbReference type="Proteomes" id="UP000273854">
    <property type="component" value="Unassembled WGS sequence"/>
</dbReference>
<keyword evidence="3 6" id="KW-0812">Transmembrane</keyword>
<dbReference type="InterPro" id="IPR050638">
    <property type="entry name" value="AA-Vitamin_Transporters"/>
</dbReference>
<evidence type="ECO:0000256" key="5">
    <source>
        <dbReference type="ARBA" id="ARBA00023136"/>
    </source>
</evidence>
<keyword evidence="5 6" id="KW-0472">Membrane</keyword>
<feature type="transmembrane region" description="Helical" evidence="6">
    <location>
        <begin position="191"/>
        <end position="210"/>
    </location>
</feature>
<proteinExistence type="inferred from homology"/>
<feature type="domain" description="EamA" evidence="7">
    <location>
        <begin position="11"/>
        <end position="145"/>
    </location>
</feature>
<gene>
    <name evidence="8" type="ORF">ALP40_01686</name>
</gene>
<feature type="transmembrane region" description="Helical" evidence="6">
    <location>
        <begin position="251"/>
        <end position="273"/>
    </location>
</feature>
<feature type="transmembrane region" description="Helical" evidence="6">
    <location>
        <begin position="76"/>
        <end position="94"/>
    </location>
</feature>
<evidence type="ECO:0000313" key="8">
    <source>
        <dbReference type="EMBL" id="RMT84813.1"/>
    </source>
</evidence>
<feature type="transmembrane region" description="Helical" evidence="6">
    <location>
        <begin position="43"/>
        <end position="64"/>
    </location>
</feature>
<protein>
    <submittedName>
        <fullName evidence="8">Membrane protein</fullName>
    </submittedName>
</protein>
<accession>A0A3M5PL26</accession>
<evidence type="ECO:0000256" key="3">
    <source>
        <dbReference type="ARBA" id="ARBA00022692"/>
    </source>
</evidence>
<sequence length="320" mass="34809">MMHISSGRWVYGLCLALLTALLWGVLPVKLKQVLQAMDPVTVTWFRLLVSGSVLFVWLASVKRLPSFKLLGRKGKLLVLLAVLGLVGNYMLYLVGLRMLSPGTTQLLIQIGPILLLISSIFLFKERFSLGQGIGLAILLIGFGLFFNQRLVELLTSLGDYTLGVLIVIMASVVWTFYGLSQKQLLTVWNSLQVMMVIYLFCALLITPWAHPAEALQLSPLQGWLLLACCLNTLVAYGAFAEALAHWEASRVSATLALTPLITLASVAIAAWLWPTYVQAEDINALGYGGALLVVLGSAVTALGPSMIEGLKARKARLAQV</sequence>
<dbReference type="EMBL" id="RBTP01000011">
    <property type="protein sequence ID" value="RMT84813.1"/>
    <property type="molecule type" value="Genomic_DNA"/>
</dbReference>
<evidence type="ECO:0000256" key="6">
    <source>
        <dbReference type="SAM" id="Phobius"/>
    </source>
</evidence>
<dbReference type="AlphaFoldDB" id="A0A3M5PL26"/>
<feature type="transmembrane region" description="Helical" evidence="6">
    <location>
        <begin position="285"/>
        <end position="307"/>
    </location>
</feature>
<comment type="caution">
    <text evidence="8">The sequence shown here is derived from an EMBL/GenBank/DDBJ whole genome shotgun (WGS) entry which is preliminary data.</text>
</comment>
<evidence type="ECO:0000313" key="9">
    <source>
        <dbReference type="Proteomes" id="UP000273854"/>
    </source>
</evidence>
<evidence type="ECO:0000259" key="7">
    <source>
        <dbReference type="Pfam" id="PF00892"/>
    </source>
</evidence>
<evidence type="ECO:0000256" key="4">
    <source>
        <dbReference type="ARBA" id="ARBA00022989"/>
    </source>
</evidence>
<evidence type="ECO:0000256" key="1">
    <source>
        <dbReference type="ARBA" id="ARBA00004141"/>
    </source>
</evidence>
<name>A0A3M5PL26_PSEVI</name>
<keyword evidence="4 6" id="KW-1133">Transmembrane helix</keyword>
<evidence type="ECO:0000256" key="2">
    <source>
        <dbReference type="ARBA" id="ARBA00007362"/>
    </source>
</evidence>
<dbReference type="Pfam" id="PF00892">
    <property type="entry name" value="EamA"/>
    <property type="match status" value="2"/>
</dbReference>
<feature type="transmembrane region" description="Helical" evidence="6">
    <location>
        <begin position="222"/>
        <end position="239"/>
    </location>
</feature>
<dbReference type="SUPFAM" id="SSF103481">
    <property type="entry name" value="Multidrug resistance efflux transporter EmrE"/>
    <property type="match status" value="1"/>
</dbReference>
<reference evidence="8 9" key="1">
    <citation type="submission" date="2018-08" db="EMBL/GenBank/DDBJ databases">
        <title>Recombination of ecologically and evolutionarily significant loci maintains genetic cohesion in the Pseudomonas syringae species complex.</title>
        <authorList>
            <person name="Dillon M."/>
            <person name="Thakur S."/>
            <person name="Almeida R.N.D."/>
            <person name="Weir B.S."/>
            <person name="Guttman D.S."/>
        </authorList>
    </citation>
    <scope>NUCLEOTIDE SEQUENCE [LARGE SCALE GENOMIC DNA]</scope>
    <source>
        <strain evidence="8 9">ICMP 19473</strain>
    </source>
</reference>
<comment type="subcellular location">
    <subcellularLocation>
        <location evidence="1">Membrane</location>
        <topology evidence="1">Multi-pass membrane protein</topology>
    </subcellularLocation>
</comment>
<feature type="transmembrane region" description="Helical" evidence="6">
    <location>
        <begin position="160"/>
        <end position="179"/>
    </location>
</feature>
<feature type="transmembrane region" description="Helical" evidence="6">
    <location>
        <begin position="106"/>
        <end position="123"/>
    </location>
</feature>
<dbReference type="PANTHER" id="PTHR32322">
    <property type="entry name" value="INNER MEMBRANE TRANSPORTER"/>
    <property type="match status" value="1"/>
</dbReference>
<feature type="transmembrane region" description="Helical" evidence="6">
    <location>
        <begin position="130"/>
        <end position="148"/>
    </location>
</feature>
<dbReference type="PANTHER" id="PTHR32322:SF2">
    <property type="entry name" value="EAMA DOMAIN-CONTAINING PROTEIN"/>
    <property type="match status" value="1"/>
</dbReference>
<feature type="domain" description="EamA" evidence="7">
    <location>
        <begin position="162"/>
        <end position="299"/>
    </location>
</feature>